<organism evidence="9 10">
    <name type="scientific">Sungouiella intermedia</name>
    <dbReference type="NCBI Taxonomy" id="45354"/>
    <lineage>
        <taxon>Eukaryota</taxon>
        <taxon>Fungi</taxon>
        <taxon>Dikarya</taxon>
        <taxon>Ascomycota</taxon>
        <taxon>Saccharomycotina</taxon>
        <taxon>Pichiomycetes</taxon>
        <taxon>Metschnikowiaceae</taxon>
        <taxon>Sungouiella</taxon>
    </lineage>
</organism>
<feature type="transmembrane region" description="Helical" evidence="7">
    <location>
        <begin position="429"/>
        <end position="448"/>
    </location>
</feature>
<comment type="similarity">
    <text evidence="2">Belongs to the major facilitator superfamily.</text>
</comment>
<dbReference type="InterPro" id="IPR036259">
    <property type="entry name" value="MFS_trans_sf"/>
</dbReference>
<evidence type="ECO:0000256" key="4">
    <source>
        <dbReference type="ARBA" id="ARBA00022692"/>
    </source>
</evidence>
<keyword evidence="5 7" id="KW-1133">Transmembrane helix</keyword>
<gene>
    <name evidence="9" type="ORF">SAMEA4029010_CIC11G00000000749</name>
</gene>
<reference evidence="9 10" key="1">
    <citation type="submission" date="2016-10" db="EMBL/GenBank/DDBJ databases">
        <authorList>
            <person name="de Groot N.N."/>
        </authorList>
    </citation>
    <scope>NUCLEOTIDE SEQUENCE [LARGE SCALE GENOMIC DNA]</scope>
    <source>
        <strain evidence="9 10">CBS 141442</strain>
    </source>
</reference>
<evidence type="ECO:0000256" key="6">
    <source>
        <dbReference type="ARBA" id="ARBA00023136"/>
    </source>
</evidence>
<evidence type="ECO:0000256" key="3">
    <source>
        <dbReference type="ARBA" id="ARBA00022448"/>
    </source>
</evidence>
<feature type="transmembrane region" description="Helical" evidence="7">
    <location>
        <begin position="298"/>
        <end position="321"/>
    </location>
</feature>
<evidence type="ECO:0000256" key="7">
    <source>
        <dbReference type="SAM" id="Phobius"/>
    </source>
</evidence>
<dbReference type="Proteomes" id="UP000182334">
    <property type="component" value="Chromosome III"/>
</dbReference>
<protein>
    <submittedName>
        <fullName evidence="9">CIC11C00000000749</fullName>
    </submittedName>
</protein>
<evidence type="ECO:0000259" key="8">
    <source>
        <dbReference type="PROSITE" id="PS50850"/>
    </source>
</evidence>
<feature type="transmembrane region" description="Helical" evidence="7">
    <location>
        <begin position="227"/>
        <end position="246"/>
    </location>
</feature>
<dbReference type="SUPFAM" id="SSF103473">
    <property type="entry name" value="MFS general substrate transporter"/>
    <property type="match status" value="1"/>
</dbReference>
<evidence type="ECO:0000313" key="10">
    <source>
        <dbReference type="Proteomes" id="UP000182334"/>
    </source>
</evidence>
<feature type="transmembrane region" description="Helical" evidence="7">
    <location>
        <begin position="105"/>
        <end position="125"/>
    </location>
</feature>
<evidence type="ECO:0000256" key="2">
    <source>
        <dbReference type="ARBA" id="ARBA00008335"/>
    </source>
</evidence>
<keyword evidence="4 7" id="KW-0812">Transmembrane</keyword>
<feature type="transmembrane region" description="Helical" evidence="7">
    <location>
        <begin position="393"/>
        <end position="417"/>
    </location>
</feature>
<evidence type="ECO:0000256" key="5">
    <source>
        <dbReference type="ARBA" id="ARBA00022989"/>
    </source>
</evidence>
<keyword evidence="6 7" id="KW-0472">Membrane</keyword>
<dbReference type="InterPro" id="IPR020846">
    <property type="entry name" value="MFS_dom"/>
</dbReference>
<dbReference type="InterPro" id="IPR011701">
    <property type="entry name" value="MFS"/>
</dbReference>
<dbReference type="PROSITE" id="PS50850">
    <property type="entry name" value="MFS"/>
    <property type="match status" value="1"/>
</dbReference>
<evidence type="ECO:0000313" key="9">
    <source>
        <dbReference type="EMBL" id="SGZ51918.1"/>
    </source>
</evidence>
<feature type="transmembrane region" description="Helical" evidence="7">
    <location>
        <begin position="368"/>
        <end position="387"/>
    </location>
</feature>
<dbReference type="Pfam" id="PF07690">
    <property type="entry name" value="MFS_1"/>
    <property type="match status" value="1"/>
</dbReference>
<proteinExistence type="inferred from homology"/>
<dbReference type="AlphaFoldDB" id="A0A1L0DHP4"/>
<feature type="domain" description="Major facilitator superfamily (MFS) profile" evidence="8">
    <location>
        <begin position="71"/>
        <end position="488"/>
    </location>
</feature>
<feature type="transmembrane region" description="Helical" evidence="7">
    <location>
        <begin position="67"/>
        <end position="85"/>
    </location>
</feature>
<dbReference type="FunFam" id="1.20.1250.20:FF:000286">
    <property type="entry name" value="MFS efflux transporter"/>
    <property type="match status" value="1"/>
</dbReference>
<dbReference type="STRING" id="45354.A0A1L0DHP4"/>
<feature type="transmembrane region" description="Helical" evidence="7">
    <location>
        <begin position="158"/>
        <end position="180"/>
    </location>
</feature>
<feature type="transmembrane region" description="Helical" evidence="7">
    <location>
        <begin position="460"/>
        <end position="481"/>
    </location>
</feature>
<feature type="transmembrane region" description="Helical" evidence="7">
    <location>
        <begin position="132"/>
        <end position="152"/>
    </location>
</feature>
<dbReference type="EMBL" id="LT635758">
    <property type="protein sequence ID" value="SGZ51918.1"/>
    <property type="molecule type" value="Genomic_DNA"/>
</dbReference>
<dbReference type="Gene3D" id="1.20.1250.20">
    <property type="entry name" value="MFS general substrate transporter like domains"/>
    <property type="match status" value="2"/>
</dbReference>
<dbReference type="InterPro" id="IPR051788">
    <property type="entry name" value="MFS_Transporter"/>
</dbReference>
<name>A0A1L0DHP4_9ASCO</name>
<evidence type="ECO:0000256" key="1">
    <source>
        <dbReference type="ARBA" id="ARBA00004127"/>
    </source>
</evidence>
<dbReference type="GO" id="GO:0016020">
    <property type="term" value="C:membrane"/>
    <property type="evidence" value="ECO:0007669"/>
    <property type="project" value="TreeGrafter"/>
</dbReference>
<keyword evidence="10" id="KW-1185">Reference proteome</keyword>
<feature type="transmembrane region" description="Helical" evidence="7">
    <location>
        <begin position="341"/>
        <end position="361"/>
    </location>
</feature>
<dbReference type="GO" id="GO:0022857">
    <property type="term" value="F:transmembrane transporter activity"/>
    <property type="evidence" value="ECO:0007669"/>
    <property type="project" value="InterPro"/>
</dbReference>
<accession>A0A1L0DHP4</accession>
<comment type="subcellular location">
    <subcellularLocation>
        <location evidence="1">Endomembrane system</location>
        <topology evidence="1">Multi-pass membrane protein</topology>
    </subcellularLocation>
</comment>
<keyword evidence="3" id="KW-0813">Transport</keyword>
<dbReference type="PANTHER" id="PTHR23514">
    <property type="entry name" value="BYPASS OF STOP CODON PROTEIN 6"/>
    <property type="match status" value="1"/>
</dbReference>
<dbReference type="PANTHER" id="PTHR23514:SF3">
    <property type="entry name" value="BYPASS OF STOP CODON PROTEIN 6"/>
    <property type="match status" value="1"/>
</dbReference>
<dbReference type="GO" id="GO:0012505">
    <property type="term" value="C:endomembrane system"/>
    <property type="evidence" value="ECO:0007669"/>
    <property type="project" value="UniProtKB-SubCell"/>
</dbReference>
<feature type="transmembrane region" description="Helical" evidence="7">
    <location>
        <begin position="192"/>
        <end position="215"/>
    </location>
</feature>
<dbReference type="OrthoDB" id="413079at2759"/>
<sequence length="492" mass="54647">MSFELDNLEQPFLEDQNKNAEPHDTFHDLDGPDFIKLASLPVSEKYTVEFRGEEIVVDSANWRDSNLLKLQIIASYCNFILFGLAEQTLGTLIPELQAHYKINDLKTGYVFLASVSGYFSMALLTEVCHRRLGVRGVVIMGTTSMTLGYLVLSTRPPFFVFILCYVLSGLGFGSLDAGLNGWMGNLVDLNQLLGILHGCYGIGCMISPPLITHLVDRDVNPWSWNSYYLVLSCVAASCLLFFALVFRRETPAKYEFSVILKETRRQLEDKNASDDETTSESDSSSQAASLSQSLRSKLVWFFSIIMFVYVGAEVAFGAWMVTFLLRVKNLTYKMSSYMATTFWTGLTAGRICLGFVTAHYFSSELSANWVYIVVSLVGYGVFCMFAYTSAVGILFPVVFLTGLFVGPIFPTTIVAAIEILPVKYHASGVGFICAFGGGGGAAIPFLIGLVAQTSERGLKFYPFIIIILFKLLLVAWLLLCVKFRTHKRRSAL</sequence>